<gene>
    <name evidence="2" type="ORF">LOTGIDRAFT_164022</name>
</gene>
<organism evidence="2 3">
    <name type="scientific">Lottia gigantea</name>
    <name type="common">Giant owl limpet</name>
    <dbReference type="NCBI Taxonomy" id="225164"/>
    <lineage>
        <taxon>Eukaryota</taxon>
        <taxon>Metazoa</taxon>
        <taxon>Spiralia</taxon>
        <taxon>Lophotrochozoa</taxon>
        <taxon>Mollusca</taxon>
        <taxon>Gastropoda</taxon>
        <taxon>Patellogastropoda</taxon>
        <taxon>Lottioidea</taxon>
        <taxon>Lottiidae</taxon>
        <taxon>Lottia</taxon>
    </lineage>
</organism>
<dbReference type="InterPro" id="IPR016186">
    <property type="entry name" value="C-type_lectin-like/link_sf"/>
</dbReference>
<name>V4A621_LOTGI</name>
<evidence type="ECO:0000313" key="2">
    <source>
        <dbReference type="EMBL" id="ESO90440.1"/>
    </source>
</evidence>
<dbReference type="PROSITE" id="PS50041">
    <property type="entry name" value="C_TYPE_LECTIN_2"/>
    <property type="match status" value="1"/>
</dbReference>
<evidence type="ECO:0000259" key="1">
    <source>
        <dbReference type="PROSITE" id="PS50041"/>
    </source>
</evidence>
<dbReference type="OrthoDB" id="441660at2759"/>
<feature type="domain" description="C-type lectin" evidence="1">
    <location>
        <begin position="74"/>
        <end position="166"/>
    </location>
</feature>
<dbReference type="CDD" id="cd00037">
    <property type="entry name" value="CLECT"/>
    <property type="match status" value="1"/>
</dbReference>
<dbReference type="GeneID" id="20239599"/>
<dbReference type="CTD" id="20239599"/>
<keyword evidence="3" id="KW-1185">Reference proteome</keyword>
<sequence>MTYAMKWCLASIKIDQSSNKNISIRNSNLLTCGTVFHLVSMYQDMEVYYIILLCLVTEIVSQDPDNLLSEEKAICGNRYYFLNERYTYNEANSRCQELGYDGLAVVITLEQRDLVYDILSKESLASEVWLAYEYHPVRLEWGWKRGGVWLNKTSQYSPEWFEGEPNFLYSQRIIITIPGSQNESLSDKS</sequence>
<dbReference type="KEGG" id="lgi:LOTGIDRAFT_164022"/>
<dbReference type="AlphaFoldDB" id="V4A621"/>
<dbReference type="SUPFAM" id="SSF56436">
    <property type="entry name" value="C-type lectin-like"/>
    <property type="match status" value="1"/>
</dbReference>
<evidence type="ECO:0000313" key="3">
    <source>
        <dbReference type="Proteomes" id="UP000030746"/>
    </source>
</evidence>
<protein>
    <recommendedName>
        <fullName evidence="1">C-type lectin domain-containing protein</fullName>
    </recommendedName>
</protein>
<dbReference type="RefSeq" id="XP_009058767.1">
    <property type="nucleotide sequence ID" value="XM_009060519.1"/>
</dbReference>
<dbReference type="Gene3D" id="3.10.100.10">
    <property type="entry name" value="Mannose-Binding Protein A, subunit A"/>
    <property type="match status" value="1"/>
</dbReference>
<dbReference type="HOGENOM" id="CLU_1435947_0_0_1"/>
<accession>V4A621</accession>
<proteinExistence type="predicted"/>
<dbReference type="Proteomes" id="UP000030746">
    <property type="component" value="Unassembled WGS sequence"/>
</dbReference>
<dbReference type="InterPro" id="IPR016187">
    <property type="entry name" value="CTDL_fold"/>
</dbReference>
<reference evidence="2 3" key="1">
    <citation type="journal article" date="2013" name="Nature">
        <title>Insights into bilaterian evolution from three spiralian genomes.</title>
        <authorList>
            <person name="Simakov O."/>
            <person name="Marletaz F."/>
            <person name="Cho S.J."/>
            <person name="Edsinger-Gonzales E."/>
            <person name="Havlak P."/>
            <person name="Hellsten U."/>
            <person name="Kuo D.H."/>
            <person name="Larsson T."/>
            <person name="Lv J."/>
            <person name="Arendt D."/>
            <person name="Savage R."/>
            <person name="Osoegawa K."/>
            <person name="de Jong P."/>
            <person name="Grimwood J."/>
            <person name="Chapman J.A."/>
            <person name="Shapiro H."/>
            <person name="Aerts A."/>
            <person name="Otillar R.P."/>
            <person name="Terry A.Y."/>
            <person name="Boore J.L."/>
            <person name="Grigoriev I.V."/>
            <person name="Lindberg D.R."/>
            <person name="Seaver E.C."/>
            <person name="Weisblat D.A."/>
            <person name="Putnam N.H."/>
            <person name="Rokhsar D.S."/>
        </authorList>
    </citation>
    <scope>NUCLEOTIDE SEQUENCE [LARGE SCALE GENOMIC DNA]</scope>
</reference>
<dbReference type="InterPro" id="IPR001304">
    <property type="entry name" value="C-type_lectin-like"/>
</dbReference>
<dbReference type="EMBL" id="KB202408">
    <property type="protein sequence ID" value="ESO90440.1"/>
    <property type="molecule type" value="Genomic_DNA"/>
</dbReference>